<dbReference type="PROSITE" id="PS51273">
    <property type="entry name" value="GATASE_TYPE_1"/>
    <property type="match status" value="1"/>
</dbReference>
<evidence type="ECO:0000313" key="8">
    <source>
        <dbReference type="EMBL" id="SVC18148.1"/>
    </source>
</evidence>
<dbReference type="NCBIfam" id="NF002957">
    <property type="entry name" value="PRK03619.1"/>
    <property type="match status" value="1"/>
</dbReference>
<dbReference type="PANTHER" id="PTHR47552:SF1">
    <property type="entry name" value="PHOSPHORIBOSYLFORMYLGLYCINAMIDINE SYNTHASE SUBUNIT PURQ"/>
    <property type="match status" value="1"/>
</dbReference>
<evidence type="ECO:0000256" key="2">
    <source>
        <dbReference type="ARBA" id="ARBA00022598"/>
    </source>
</evidence>
<reference evidence="8" key="1">
    <citation type="submission" date="2018-05" db="EMBL/GenBank/DDBJ databases">
        <authorList>
            <person name="Lanie J.A."/>
            <person name="Ng W.-L."/>
            <person name="Kazmierczak K.M."/>
            <person name="Andrzejewski T.M."/>
            <person name="Davidsen T.M."/>
            <person name="Wayne K.J."/>
            <person name="Tettelin H."/>
            <person name="Glass J.I."/>
            <person name="Rusch D."/>
            <person name="Podicherti R."/>
            <person name="Tsui H.-C.T."/>
            <person name="Winkler M.E."/>
        </authorList>
    </citation>
    <scope>NUCLEOTIDE SEQUENCE</scope>
</reference>
<dbReference type="GO" id="GO:0016787">
    <property type="term" value="F:hydrolase activity"/>
    <property type="evidence" value="ECO:0007669"/>
    <property type="project" value="UniProtKB-KW"/>
</dbReference>
<keyword evidence="1" id="KW-0963">Cytoplasm</keyword>
<dbReference type="Pfam" id="PF13507">
    <property type="entry name" value="GATase_5"/>
    <property type="match status" value="1"/>
</dbReference>
<sequence>MERFLRVYFHQTPIMIWHKDTKIPEADLYVLPGGFSYGDYLRAGSLASISPVMKEIKKKAKKGNKVLGVCNGFQILCETKLLPGTLRINDNKTIGPKMPIGTIYRNFICKSVLLEPHDYLIPIAHGEGNYYHSKPKSVNVAFTYKDNPNGSVDNIAGIFNKKGNVLGMMPHPERAFEKYHCSQDGYKVLDMFIQ</sequence>
<keyword evidence="2" id="KW-0436">Ligase</keyword>
<dbReference type="NCBIfam" id="TIGR01737">
    <property type="entry name" value="FGAM_synth_I"/>
    <property type="match status" value="1"/>
</dbReference>
<dbReference type="GO" id="GO:0006189">
    <property type="term" value="P:'de novo' IMP biosynthetic process"/>
    <property type="evidence" value="ECO:0007669"/>
    <property type="project" value="InterPro"/>
</dbReference>
<dbReference type="PANTHER" id="PTHR47552">
    <property type="entry name" value="PHOSPHORIBOSYLFORMYLGLYCINAMIDINE SYNTHASE SUBUNIT PURQ"/>
    <property type="match status" value="1"/>
</dbReference>
<evidence type="ECO:0000256" key="6">
    <source>
        <dbReference type="ARBA" id="ARBA00022840"/>
    </source>
</evidence>
<dbReference type="InterPro" id="IPR010075">
    <property type="entry name" value="PRibForGlyAmidine_synth_PurQ"/>
</dbReference>
<dbReference type="InterPro" id="IPR029062">
    <property type="entry name" value="Class_I_gatase-like"/>
</dbReference>
<evidence type="ECO:0000256" key="7">
    <source>
        <dbReference type="ARBA" id="ARBA00022962"/>
    </source>
</evidence>
<dbReference type="PIRSF" id="PIRSF001586">
    <property type="entry name" value="FGAM_synth_I"/>
    <property type="match status" value="1"/>
</dbReference>
<dbReference type="GO" id="GO:0005524">
    <property type="term" value="F:ATP binding"/>
    <property type="evidence" value="ECO:0007669"/>
    <property type="project" value="UniProtKB-KW"/>
</dbReference>
<dbReference type="GO" id="GO:0004642">
    <property type="term" value="F:phosphoribosylformylglycinamidine synthase activity"/>
    <property type="evidence" value="ECO:0007669"/>
    <property type="project" value="InterPro"/>
</dbReference>
<evidence type="ECO:0000256" key="3">
    <source>
        <dbReference type="ARBA" id="ARBA00022741"/>
    </source>
</evidence>
<organism evidence="8">
    <name type="scientific">marine metagenome</name>
    <dbReference type="NCBI Taxonomy" id="408172"/>
    <lineage>
        <taxon>unclassified sequences</taxon>
        <taxon>metagenomes</taxon>
        <taxon>ecological metagenomes</taxon>
    </lineage>
</organism>
<dbReference type="SMART" id="SM01211">
    <property type="entry name" value="GATase_5"/>
    <property type="match status" value="1"/>
</dbReference>
<dbReference type="Gene3D" id="3.40.50.880">
    <property type="match status" value="1"/>
</dbReference>
<name>A0A382K1P0_9ZZZZ</name>
<dbReference type="EMBL" id="UINC01077747">
    <property type="protein sequence ID" value="SVC18148.1"/>
    <property type="molecule type" value="Genomic_DNA"/>
</dbReference>
<evidence type="ECO:0000256" key="5">
    <source>
        <dbReference type="ARBA" id="ARBA00022801"/>
    </source>
</evidence>
<dbReference type="AlphaFoldDB" id="A0A382K1P0"/>
<keyword evidence="3" id="KW-0547">Nucleotide-binding</keyword>
<keyword evidence="6" id="KW-0067">ATP-binding</keyword>
<protein>
    <submittedName>
        <fullName evidence="8">Uncharacterized protein</fullName>
    </submittedName>
</protein>
<keyword evidence="5" id="KW-0378">Hydrolase</keyword>
<proteinExistence type="predicted"/>
<keyword evidence="4" id="KW-0658">Purine biosynthesis</keyword>
<dbReference type="SUPFAM" id="SSF52317">
    <property type="entry name" value="Class I glutamine amidotransferase-like"/>
    <property type="match status" value="1"/>
</dbReference>
<keyword evidence="7" id="KW-0315">Glutamine amidotransferase</keyword>
<gene>
    <name evidence="8" type="ORF">METZ01_LOCUS271002</name>
</gene>
<evidence type="ECO:0000256" key="4">
    <source>
        <dbReference type="ARBA" id="ARBA00022755"/>
    </source>
</evidence>
<accession>A0A382K1P0</accession>
<evidence type="ECO:0000256" key="1">
    <source>
        <dbReference type="ARBA" id="ARBA00022490"/>
    </source>
</evidence>